<dbReference type="Proteomes" id="UP000645217">
    <property type="component" value="Unassembled WGS sequence"/>
</dbReference>
<dbReference type="InterPro" id="IPR001296">
    <property type="entry name" value="Glyco_trans_1"/>
</dbReference>
<evidence type="ECO:0000313" key="6">
    <source>
        <dbReference type="EMBL" id="GGK64420.1"/>
    </source>
</evidence>
<feature type="domain" description="Glycosyltransferase subfamily 4-like N-terminal" evidence="5">
    <location>
        <begin position="47"/>
        <end position="204"/>
    </location>
</feature>
<organism evidence="6 7">
    <name type="scientific">Sphaerisporangium melleum</name>
    <dbReference type="NCBI Taxonomy" id="321316"/>
    <lineage>
        <taxon>Bacteria</taxon>
        <taxon>Bacillati</taxon>
        <taxon>Actinomycetota</taxon>
        <taxon>Actinomycetes</taxon>
        <taxon>Streptosporangiales</taxon>
        <taxon>Streptosporangiaceae</taxon>
        <taxon>Sphaerisporangium</taxon>
    </lineage>
</organism>
<dbReference type="Pfam" id="PF00534">
    <property type="entry name" value="Glycos_transf_1"/>
    <property type="match status" value="1"/>
</dbReference>
<dbReference type="GO" id="GO:0016758">
    <property type="term" value="F:hexosyltransferase activity"/>
    <property type="evidence" value="ECO:0007669"/>
    <property type="project" value="TreeGrafter"/>
</dbReference>
<comment type="caution">
    <text evidence="6">The sequence shown here is derived from an EMBL/GenBank/DDBJ whole genome shotgun (WGS) entry which is preliminary data.</text>
</comment>
<keyword evidence="6" id="KW-0378">Hydrolase</keyword>
<dbReference type="PANTHER" id="PTHR45947">
    <property type="entry name" value="SULFOQUINOVOSYL TRANSFERASE SQD2"/>
    <property type="match status" value="1"/>
</dbReference>
<keyword evidence="7" id="KW-1185">Reference proteome</keyword>
<evidence type="ECO:0000259" key="4">
    <source>
        <dbReference type="Pfam" id="PF00534"/>
    </source>
</evidence>
<dbReference type="EMBL" id="BMNT01000002">
    <property type="protein sequence ID" value="GGK64420.1"/>
    <property type="molecule type" value="Genomic_DNA"/>
</dbReference>
<keyword evidence="2" id="KW-0808">Transferase</keyword>
<evidence type="ECO:0000256" key="3">
    <source>
        <dbReference type="SAM" id="MobiDB-lite"/>
    </source>
</evidence>
<dbReference type="GO" id="GO:0016787">
    <property type="term" value="F:hydrolase activity"/>
    <property type="evidence" value="ECO:0007669"/>
    <property type="project" value="UniProtKB-KW"/>
</dbReference>
<name>A0A917VCL4_9ACTN</name>
<reference evidence="6" key="2">
    <citation type="submission" date="2020-09" db="EMBL/GenBank/DDBJ databases">
        <authorList>
            <person name="Sun Q."/>
            <person name="Ohkuma M."/>
        </authorList>
    </citation>
    <scope>NUCLEOTIDE SEQUENCE</scope>
    <source>
        <strain evidence="6">JCM 13064</strain>
    </source>
</reference>
<protein>
    <submittedName>
        <fullName evidence="6">Glycosyl hydrolase</fullName>
    </submittedName>
</protein>
<dbReference type="GO" id="GO:1901137">
    <property type="term" value="P:carbohydrate derivative biosynthetic process"/>
    <property type="evidence" value="ECO:0007669"/>
    <property type="project" value="UniProtKB-ARBA"/>
</dbReference>
<dbReference type="SUPFAM" id="SSF53756">
    <property type="entry name" value="UDP-Glycosyltransferase/glycogen phosphorylase"/>
    <property type="match status" value="1"/>
</dbReference>
<evidence type="ECO:0000256" key="2">
    <source>
        <dbReference type="ARBA" id="ARBA00022679"/>
    </source>
</evidence>
<dbReference type="Gene3D" id="3.40.50.2000">
    <property type="entry name" value="Glycogen Phosphorylase B"/>
    <property type="match status" value="2"/>
</dbReference>
<gene>
    <name evidence="6" type="ORF">GCM10007964_04360</name>
</gene>
<reference evidence="6" key="1">
    <citation type="journal article" date="2014" name="Int. J. Syst. Evol. Microbiol.">
        <title>Complete genome sequence of Corynebacterium casei LMG S-19264T (=DSM 44701T), isolated from a smear-ripened cheese.</title>
        <authorList>
            <consortium name="US DOE Joint Genome Institute (JGI-PGF)"/>
            <person name="Walter F."/>
            <person name="Albersmeier A."/>
            <person name="Kalinowski J."/>
            <person name="Ruckert C."/>
        </authorList>
    </citation>
    <scope>NUCLEOTIDE SEQUENCE</scope>
    <source>
        <strain evidence="6">JCM 13064</strain>
    </source>
</reference>
<sequence length="425" mass="46730">MVAQQVGHFPPRPVPQVAGGQEAADRRLTGVRVAVCNFREPAQSVAGGAEEYAWQVGRHLLAQGASVHFLTGREPGQAGRERRDGIELRRMGNRYLVYPLVALWLLLRRRRFDVVIDCMNGIPFFAPLVVSRRTTVICLVHHVHDRQFHAFFPRALARLGCFIEGPVARLLYRRRTTVTVSESSRAELRERLGWLAPIEVIPNGGPAVRPVATPVGGAAVEGDPVVAYLGRLVGHKRVERVVDLVPELRDNRPGLHVHVVGRGPEYEPLARRVHEFRERGGAGRVTLHGFLAEAEKNAVLSAARLAVTASEFEGWGLTVIEAAALGVPTVAYDVAGLRDSVREGVTGWLVREGESLAEVVDRALEELSDPVRRAEVQRACRSWAAEFSWGRTGARMTGLITAELEQKGHVRPLAFRLAAGESHTP</sequence>
<dbReference type="InterPro" id="IPR050194">
    <property type="entry name" value="Glycosyltransferase_grp1"/>
</dbReference>
<dbReference type="RefSeq" id="WP_372444465.1">
    <property type="nucleotide sequence ID" value="NZ_BMNT01000002.1"/>
</dbReference>
<dbReference type="InterPro" id="IPR028098">
    <property type="entry name" value="Glyco_trans_4-like_N"/>
</dbReference>
<evidence type="ECO:0000313" key="7">
    <source>
        <dbReference type="Proteomes" id="UP000645217"/>
    </source>
</evidence>
<proteinExistence type="predicted"/>
<feature type="region of interest" description="Disordered" evidence="3">
    <location>
        <begin position="1"/>
        <end position="21"/>
    </location>
</feature>
<dbReference type="AlphaFoldDB" id="A0A917VCL4"/>
<keyword evidence="1" id="KW-0328">Glycosyltransferase</keyword>
<evidence type="ECO:0000259" key="5">
    <source>
        <dbReference type="Pfam" id="PF13439"/>
    </source>
</evidence>
<accession>A0A917VCL4</accession>
<evidence type="ECO:0000256" key="1">
    <source>
        <dbReference type="ARBA" id="ARBA00022676"/>
    </source>
</evidence>
<dbReference type="CDD" id="cd03801">
    <property type="entry name" value="GT4_PimA-like"/>
    <property type="match status" value="1"/>
</dbReference>
<feature type="domain" description="Glycosyl transferase family 1" evidence="4">
    <location>
        <begin position="220"/>
        <end position="367"/>
    </location>
</feature>
<dbReference type="PANTHER" id="PTHR45947:SF3">
    <property type="entry name" value="SULFOQUINOVOSYL TRANSFERASE SQD2"/>
    <property type="match status" value="1"/>
</dbReference>
<dbReference type="Pfam" id="PF13439">
    <property type="entry name" value="Glyco_transf_4"/>
    <property type="match status" value="1"/>
</dbReference>